<keyword evidence="2" id="KW-1185">Reference proteome</keyword>
<reference evidence="1" key="1">
    <citation type="submission" date="2021-10" db="EMBL/GenBank/DDBJ databases">
        <title>Psilocybe cubensis genome.</title>
        <authorList>
            <person name="Mckernan K.J."/>
            <person name="Crawford S."/>
            <person name="Trippe A."/>
            <person name="Kane L.T."/>
            <person name="Mclaughlin S."/>
        </authorList>
    </citation>
    <scope>NUCLEOTIDE SEQUENCE</scope>
    <source>
        <strain evidence="1">MGC-MH-2018</strain>
    </source>
</reference>
<comment type="caution">
    <text evidence="1">The sequence shown here is derived from an EMBL/GenBank/DDBJ whole genome shotgun (WGS) entry which is preliminary data.</text>
</comment>
<gene>
    <name evidence="1" type="ORF">JR316_0005233</name>
</gene>
<accession>A0ACB8H6K5</accession>
<evidence type="ECO:0000313" key="1">
    <source>
        <dbReference type="EMBL" id="KAH9483131.1"/>
    </source>
</evidence>
<organism evidence="1 2">
    <name type="scientific">Psilocybe cubensis</name>
    <name type="common">Psychedelic mushroom</name>
    <name type="synonym">Stropharia cubensis</name>
    <dbReference type="NCBI Taxonomy" id="181762"/>
    <lineage>
        <taxon>Eukaryota</taxon>
        <taxon>Fungi</taxon>
        <taxon>Dikarya</taxon>
        <taxon>Basidiomycota</taxon>
        <taxon>Agaricomycotina</taxon>
        <taxon>Agaricomycetes</taxon>
        <taxon>Agaricomycetidae</taxon>
        <taxon>Agaricales</taxon>
        <taxon>Agaricineae</taxon>
        <taxon>Strophariaceae</taxon>
        <taxon>Psilocybe</taxon>
    </lineage>
</organism>
<protein>
    <submittedName>
        <fullName evidence="1">Glycine-rich domain-containing protein 1</fullName>
    </submittedName>
</protein>
<dbReference type="Proteomes" id="UP000664032">
    <property type="component" value="Unassembled WGS sequence"/>
</dbReference>
<dbReference type="EMBL" id="JAFIQS020000004">
    <property type="protein sequence ID" value="KAH9483131.1"/>
    <property type="molecule type" value="Genomic_DNA"/>
</dbReference>
<evidence type="ECO:0000313" key="2">
    <source>
        <dbReference type="Proteomes" id="UP000664032"/>
    </source>
</evidence>
<name>A0ACB8H6K5_PSICU</name>
<sequence>MSEDSSPPAYSTSGAKGTAANSFPPSYTPPSTYVIGSTTTTGPLVGLQEVKGHLLLLNIFANLKSTVEKKEFILPNVPHEKDRKWAWFVGLSVERFDIWCRSINPKDASAAQLSAIPPIDVIMVWHSYMLNPRWYTEDCMRIPACKNLKTLEPLFNELLLNSSILTEPPSKARIEFWERQSNLGFDLLNDVGKMSEKTISCPACDKRISYISSDGSGYLQQKFSVFCLKPGCPMGEITKERMALAKLAQDLSMTSTGNPEDSLAGCFFTSSTLDVEKGKKAKKLVCDAVKSKADIILKKHTYGSPQYQRELYLGIMELCKYSLSNLRTRLGFSYQPRLVTRIMTAYNDDKIYSVELVGAVLRQGSFVGKMYDLGWTAPGFFDAASDELALHHALARYHAFLDLMSSSPASFFVPTLDIDLVWHTHQLFPNKYELDCNKHLGRFIDHDDKVEGIRLSSAFDITCRAWKERFGVQYTHCGCPIPGDTIGQRLSRMVGIYTQPSSAAPSHLTPFDRPDLLSATHPSDHNAVRFVARNERAHRLANQRYENLAKKKQKEREKAAKKAAKEQSEGRRNRSGSQTNYVGYSDGPDVTRSTSNGYRHDTIPFLVPVPIIYGPELVTGTAACVSAGGQTAGVEDVEVLVAGEALPVGVVVEAGVAVAVDVGEAVVDVVVEEVVVVEVAVEEVEVVVSTDD</sequence>
<proteinExistence type="predicted"/>